<feature type="compositionally biased region" description="Polar residues" evidence="1">
    <location>
        <begin position="1"/>
        <end position="13"/>
    </location>
</feature>
<accession>A0A7S2TLM3</accession>
<protein>
    <submittedName>
        <fullName evidence="2">Uncharacterized protein</fullName>
    </submittedName>
</protein>
<sequence length="163" mass="17658">MASQAASARSETSGARGADCDDETKADALADLVWGHFERNLYWSNMRWTMSADGLSRPLLLAKAPPHSGVGSKEGCIVTVGAHEDLSVARVWSTVAGLADEQEARLAVVDDDSTLIVHKVHNGFRATLPDPRLLSESDRPPPSTRSNSNKKSKKKNKEMTHAH</sequence>
<gene>
    <name evidence="2" type="ORF">LSP00402_LOCUS6864</name>
</gene>
<reference evidence="2" key="1">
    <citation type="submission" date="2021-01" db="EMBL/GenBank/DDBJ databases">
        <authorList>
            <person name="Corre E."/>
            <person name="Pelletier E."/>
            <person name="Niang G."/>
            <person name="Scheremetjew M."/>
            <person name="Finn R."/>
            <person name="Kale V."/>
            <person name="Holt S."/>
            <person name="Cochrane G."/>
            <person name="Meng A."/>
            <person name="Brown T."/>
            <person name="Cohen L."/>
        </authorList>
    </citation>
    <scope>NUCLEOTIDE SEQUENCE</scope>
    <source>
        <strain evidence="2">CCMP622</strain>
    </source>
</reference>
<evidence type="ECO:0000256" key="1">
    <source>
        <dbReference type="SAM" id="MobiDB-lite"/>
    </source>
</evidence>
<proteinExistence type="predicted"/>
<feature type="region of interest" description="Disordered" evidence="1">
    <location>
        <begin position="128"/>
        <end position="163"/>
    </location>
</feature>
<name>A0A7S2TLM3_9EUKA</name>
<organism evidence="2">
    <name type="scientific">Lotharella oceanica</name>
    <dbReference type="NCBI Taxonomy" id="641309"/>
    <lineage>
        <taxon>Eukaryota</taxon>
        <taxon>Sar</taxon>
        <taxon>Rhizaria</taxon>
        <taxon>Cercozoa</taxon>
        <taxon>Chlorarachniophyceae</taxon>
        <taxon>Lotharella</taxon>
    </lineage>
</organism>
<dbReference type="AlphaFoldDB" id="A0A7S2TLM3"/>
<evidence type="ECO:0000313" key="2">
    <source>
        <dbReference type="EMBL" id="CAD9757787.1"/>
    </source>
</evidence>
<feature type="region of interest" description="Disordered" evidence="1">
    <location>
        <begin position="1"/>
        <end position="21"/>
    </location>
</feature>
<dbReference type="EMBL" id="HBHP01011107">
    <property type="protein sequence ID" value="CAD9757787.1"/>
    <property type="molecule type" value="Transcribed_RNA"/>
</dbReference>